<evidence type="ECO:0008006" key="3">
    <source>
        <dbReference type="Google" id="ProtNLM"/>
    </source>
</evidence>
<dbReference type="AlphaFoldDB" id="A0A0L7RK77"/>
<dbReference type="Proteomes" id="UP000053825">
    <property type="component" value="Unassembled WGS sequence"/>
</dbReference>
<name>A0A0L7RK77_9HYME</name>
<evidence type="ECO:0000313" key="1">
    <source>
        <dbReference type="EMBL" id="KOC71239.1"/>
    </source>
</evidence>
<dbReference type="STRING" id="597456.A0A0L7RK77"/>
<reference evidence="1 2" key="1">
    <citation type="submission" date="2015-07" db="EMBL/GenBank/DDBJ databases">
        <title>The genome of Habropoda laboriosa.</title>
        <authorList>
            <person name="Pan H."/>
            <person name="Kapheim K."/>
        </authorList>
    </citation>
    <scope>NUCLEOTIDE SEQUENCE [LARGE SCALE GENOMIC DNA]</scope>
    <source>
        <strain evidence="1">0110345459</strain>
    </source>
</reference>
<sequence length="184" mass="19124">MKVPAVQIGQIFQRIMPAASPCLAIAEPGYLGPVVPYGHLGVPLAYDGRVLDTPEVARAKMAHLATQAYEAARNTLGYAQLPTLIRVYTPAAGAPIGADGRVVDTPEVAEAKAAHLTAHVLEAAKKIGLYPYGALAYTSIPYAYGHAYGAPLGPDGRVVDTPEVAEAKAAHLAAYQAAKIAGKL</sequence>
<organism evidence="1 2">
    <name type="scientific">Habropoda laboriosa</name>
    <dbReference type="NCBI Taxonomy" id="597456"/>
    <lineage>
        <taxon>Eukaryota</taxon>
        <taxon>Metazoa</taxon>
        <taxon>Ecdysozoa</taxon>
        <taxon>Arthropoda</taxon>
        <taxon>Hexapoda</taxon>
        <taxon>Insecta</taxon>
        <taxon>Pterygota</taxon>
        <taxon>Neoptera</taxon>
        <taxon>Endopterygota</taxon>
        <taxon>Hymenoptera</taxon>
        <taxon>Apocrita</taxon>
        <taxon>Aculeata</taxon>
        <taxon>Apoidea</taxon>
        <taxon>Anthophila</taxon>
        <taxon>Apidae</taxon>
        <taxon>Habropoda</taxon>
    </lineage>
</organism>
<dbReference type="OrthoDB" id="8117569at2759"/>
<evidence type="ECO:0000313" key="2">
    <source>
        <dbReference type="Proteomes" id="UP000053825"/>
    </source>
</evidence>
<gene>
    <name evidence="1" type="ORF">WH47_00919</name>
</gene>
<accession>A0A0L7RK77</accession>
<dbReference type="EMBL" id="KQ414575">
    <property type="protein sequence ID" value="KOC71239.1"/>
    <property type="molecule type" value="Genomic_DNA"/>
</dbReference>
<keyword evidence="2" id="KW-1185">Reference proteome</keyword>
<proteinExistence type="predicted"/>
<protein>
    <recommendedName>
        <fullName evidence="3">Cuticle protein 18.7</fullName>
    </recommendedName>
</protein>